<sequence length="408" mass="44341">MPQLPSVSELLIGAHHPGNGDGKTDASLPQSFRNNQPAPKRLLETSPRHTEVYLHHLGPAKHARNPPPPHGPTETHVEPYFGPSTGSLGRNLILSVGLDPHAPPIAGTDYFSYREGQRSRHMLLHSLLHLQLLLPQLHYRQRHELGVGFGTRATLHQSTGPELPQGELPTFAARPRPALFLYAPGPPQGVSFVPYHVANMPNGPGGPQVQIASGMVPSQLGGQHAVHFQPPLVHQLDPNGAYFATAGSGYPGYVGQYAHGPYVAGPMAYGAQISPGTAAAYAPEVYQGFKGPLAPFYLEQLAHARPPPLQQLSLEDMSVPATDPNHALVNKRCIIKRRTRTGCLTCRKRRIKCDERKPHCFNCERLKKLCLGYEAASAPRDGKQKSDSVSSALDPAPERTRSSVHDLM</sequence>
<feature type="compositionally biased region" description="Polar residues" evidence="7">
    <location>
        <begin position="27"/>
        <end position="37"/>
    </location>
</feature>
<evidence type="ECO:0000256" key="2">
    <source>
        <dbReference type="ARBA" id="ARBA00022833"/>
    </source>
</evidence>
<keyword evidence="10" id="KW-1185">Reference proteome</keyword>
<dbReference type="Gene3D" id="4.10.240.10">
    <property type="entry name" value="Zn(2)-C6 fungal-type DNA-binding domain"/>
    <property type="match status" value="1"/>
</dbReference>
<dbReference type="CDD" id="cd00067">
    <property type="entry name" value="GAL4"/>
    <property type="match status" value="1"/>
</dbReference>
<evidence type="ECO:0000256" key="1">
    <source>
        <dbReference type="ARBA" id="ARBA00022723"/>
    </source>
</evidence>
<dbReference type="SUPFAM" id="SSF57701">
    <property type="entry name" value="Zn2/Cys6 DNA-binding domain"/>
    <property type="match status" value="1"/>
</dbReference>
<dbReference type="GO" id="GO:0008270">
    <property type="term" value="F:zinc ion binding"/>
    <property type="evidence" value="ECO:0007669"/>
    <property type="project" value="InterPro"/>
</dbReference>
<keyword evidence="5" id="KW-0804">Transcription</keyword>
<proteinExistence type="predicted"/>
<accession>A0A4P6XLJ5</accession>
<dbReference type="PANTHER" id="PTHR36206:SF13">
    <property type="entry name" value="TRANSCRIPTIONAL REGULATORY PROTEIN MOC3"/>
    <property type="match status" value="1"/>
</dbReference>
<dbReference type="EMBL" id="CP034457">
    <property type="protein sequence ID" value="QBM87395.1"/>
    <property type="molecule type" value="Genomic_DNA"/>
</dbReference>
<dbReference type="PROSITE" id="PS50048">
    <property type="entry name" value="ZN2_CY6_FUNGAL_2"/>
    <property type="match status" value="1"/>
</dbReference>
<keyword evidence="6" id="KW-0539">Nucleus</keyword>
<evidence type="ECO:0000259" key="8">
    <source>
        <dbReference type="PROSITE" id="PS50048"/>
    </source>
</evidence>
<evidence type="ECO:0000256" key="3">
    <source>
        <dbReference type="ARBA" id="ARBA00023015"/>
    </source>
</evidence>
<protein>
    <submittedName>
        <fullName evidence="9">Zn(2)-Cys(6) binuclear cluster domain-containing protein</fullName>
    </submittedName>
</protein>
<dbReference type="AlphaFoldDB" id="A0A4P6XLJ5"/>
<gene>
    <name evidence="9" type="primary">MPUL0B05970</name>
    <name evidence="9" type="ORF">METSCH_B05970</name>
</gene>
<evidence type="ECO:0000256" key="5">
    <source>
        <dbReference type="ARBA" id="ARBA00023163"/>
    </source>
</evidence>
<keyword evidence="1" id="KW-0479">Metal-binding</keyword>
<dbReference type="STRING" id="2163413.A0A4P6XLJ5"/>
<keyword evidence="2" id="KW-0862">Zinc</keyword>
<dbReference type="GO" id="GO:0003677">
    <property type="term" value="F:DNA binding"/>
    <property type="evidence" value="ECO:0007669"/>
    <property type="project" value="UniProtKB-KW"/>
</dbReference>
<dbReference type="InterPro" id="IPR001138">
    <property type="entry name" value="Zn2Cys6_DnaBD"/>
</dbReference>
<reference evidence="10" key="1">
    <citation type="submission" date="2019-03" db="EMBL/GenBank/DDBJ databases">
        <title>Snf2 controls pulcherriminic acid biosynthesis and connects pigmentation and antifungal activity of the yeast Metschnikowia pulcherrima.</title>
        <authorList>
            <person name="Gore-Lloyd D."/>
            <person name="Sumann I."/>
            <person name="Brachmann A.O."/>
            <person name="Schneeberger K."/>
            <person name="Ortiz-Merino R.A."/>
            <person name="Moreno-Beltran M."/>
            <person name="Schlaefli M."/>
            <person name="Kirner P."/>
            <person name="Santos Kron A."/>
            <person name="Wolfe K.H."/>
            <person name="Piel J."/>
            <person name="Ahrens C.H."/>
            <person name="Henk D."/>
            <person name="Freimoser F.M."/>
        </authorList>
    </citation>
    <scope>NUCLEOTIDE SEQUENCE [LARGE SCALE GENOMIC DNA]</scope>
    <source>
        <strain evidence="10">APC 1.2</strain>
    </source>
</reference>
<feature type="region of interest" description="Disordered" evidence="7">
    <location>
        <begin position="1"/>
        <end position="44"/>
    </location>
</feature>
<evidence type="ECO:0000313" key="10">
    <source>
        <dbReference type="Proteomes" id="UP000292447"/>
    </source>
</evidence>
<keyword evidence="3" id="KW-0805">Transcription regulation</keyword>
<dbReference type="PANTHER" id="PTHR36206">
    <property type="entry name" value="ASPERCRYPTIN BIOSYNTHESIS CLUSTER-SPECIFIC TRANSCRIPTION REGULATOR ATNN-RELATED"/>
    <property type="match status" value="1"/>
</dbReference>
<dbReference type="InterPro" id="IPR052360">
    <property type="entry name" value="Transcr_Regulatory_Proteins"/>
</dbReference>
<evidence type="ECO:0000313" key="9">
    <source>
        <dbReference type="EMBL" id="QBM87395.1"/>
    </source>
</evidence>
<name>A0A4P6XLJ5_9ASCO</name>
<feature type="region of interest" description="Disordered" evidence="7">
    <location>
        <begin position="379"/>
        <end position="408"/>
    </location>
</feature>
<dbReference type="PROSITE" id="PS00463">
    <property type="entry name" value="ZN2_CY6_FUNGAL_1"/>
    <property type="match status" value="1"/>
</dbReference>
<dbReference type="Proteomes" id="UP000292447">
    <property type="component" value="Chromosome II"/>
</dbReference>
<feature type="compositionally biased region" description="Basic and acidic residues" evidence="7">
    <location>
        <begin position="396"/>
        <end position="408"/>
    </location>
</feature>
<dbReference type="GO" id="GO:0000981">
    <property type="term" value="F:DNA-binding transcription factor activity, RNA polymerase II-specific"/>
    <property type="evidence" value="ECO:0007669"/>
    <property type="project" value="InterPro"/>
</dbReference>
<evidence type="ECO:0000256" key="4">
    <source>
        <dbReference type="ARBA" id="ARBA00023125"/>
    </source>
</evidence>
<dbReference type="SMART" id="SM00066">
    <property type="entry name" value="GAL4"/>
    <property type="match status" value="1"/>
</dbReference>
<organism evidence="9 10">
    <name type="scientific">Metschnikowia aff. pulcherrima</name>
    <dbReference type="NCBI Taxonomy" id="2163413"/>
    <lineage>
        <taxon>Eukaryota</taxon>
        <taxon>Fungi</taxon>
        <taxon>Dikarya</taxon>
        <taxon>Ascomycota</taxon>
        <taxon>Saccharomycotina</taxon>
        <taxon>Pichiomycetes</taxon>
        <taxon>Metschnikowiaceae</taxon>
        <taxon>Metschnikowia</taxon>
    </lineage>
</organism>
<dbReference type="InterPro" id="IPR036864">
    <property type="entry name" value="Zn2-C6_fun-type_DNA-bd_sf"/>
</dbReference>
<evidence type="ECO:0000256" key="7">
    <source>
        <dbReference type="SAM" id="MobiDB-lite"/>
    </source>
</evidence>
<dbReference type="Pfam" id="PF00172">
    <property type="entry name" value="Zn_clus"/>
    <property type="match status" value="1"/>
</dbReference>
<evidence type="ECO:0000256" key="6">
    <source>
        <dbReference type="ARBA" id="ARBA00023242"/>
    </source>
</evidence>
<feature type="domain" description="Zn(2)-C6 fungal-type" evidence="8">
    <location>
        <begin position="342"/>
        <end position="370"/>
    </location>
</feature>
<keyword evidence="4" id="KW-0238">DNA-binding</keyword>